<reference evidence="3 4" key="1">
    <citation type="submission" date="2019-01" db="EMBL/GenBank/DDBJ databases">
        <title>Draft genome sequences of three monokaryotic isolates of the white-rot basidiomycete fungus Dichomitus squalens.</title>
        <authorList>
            <consortium name="DOE Joint Genome Institute"/>
            <person name="Lopez S.C."/>
            <person name="Andreopoulos B."/>
            <person name="Pangilinan J."/>
            <person name="Lipzen A."/>
            <person name="Riley R."/>
            <person name="Ahrendt S."/>
            <person name="Ng V."/>
            <person name="Barry K."/>
            <person name="Daum C."/>
            <person name="Grigoriev I.V."/>
            <person name="Hilden K.S."/>
            <person name="Makela M.R."/>
            <person name="de Vries R.P."/>
        </authorList>
    </citation>
    <scope>NUCLEOTIDE SEQUENCE [LARGE SCALE GENOMIC DNA]</scope>
    <source>
        <strain evidence="3 4">CBS 464.89</strain>
        <strain evidence="2">OM18370.1</strain>
    </source>
</reference>
<dbReference type="AlphaFoldDB" id="A0A4Q9Q206"/>
<feature type="compositionally biased region" description="Basic and acidic residues" evidence="1">
    <location>
        <begin position="1"/>
        <end position="12"/>
    </location>
</feature>
<dbReference type="OrthoDB" id="3260716at2759"/>
<keyword evidence="4" id="KW-1185">Reference proteome</keyword>
<feature type="region of interest" description="Disordered" evidence="1">
    <location>
        <begin position="1"/>
        <end position="189"/>
    </location>
</feature>
<accession>A0A4Q9Q206</accession>
<proteinExistence type="predicted"/>
<name>A0A4Q9Q206_9APHY</name>
<organism evidence="3 4">
    <name type="scientific">Dichomitus squalens</name>
    <dbReference type="NCBI Taxonomy" id="114155"/>
    <lineage>
        <taxon>Eukaryota</taxon>
        <taxon>Fungi</taxon>
        <taxon>Dikarya</taxon>
        <taxon>Basidiomycota</taxon>
        <taxon>Agaricomycotina</taxon>
        <taxon>Agaricomycetes</taxon>
        <taxon>Polyporales</taxon>
        <taxon>Polyporaceae</taxon>
        <taxon>Dichomitus</taxon>
    </lineage>
</organism>
<evidence type="ECO:0000313" key="2">
    <source>
        <dbReference type="EMBL" id="TBU31352.1"/>
    </source>
</evidence>
<protein>
    <submittedName>
        <fullName evidence="3">Uncharacterized protein</fullName>
    </submittedName>
</protein>
<evidence type="ECO:0000313" key="4">
    <source>
        <dbReference type="Proteomes" id="UP000292082"/>
    </source>
</evidence>
<dbReference type="Proteomes" id="UP000292082">
    <property type="component" value="Unassembled WGS sequence"/>
</dbReference>
<gene>
    <name evidence="3" type="ORF">BD310DRAFT_975383</name>
    <name evidence="2" type="ORF">BD311DRAFT_115524</name>
</gene>
<sequence>MSDSLTDQRHNDFVGGEASRGRIPGADKATTGHNFVAVGELSGQKRHAHRAEEHLPPSTGRDAPPAGGVAPGTRAAVAGNLPSDILSARGNAPRQPSPVRRTDGTPHPLSPAPDSRTVIDDDPFEKPTSAGDTLTGATSADVHQGLGHPGQGQTSAELHHDGKAHRKRQMQGTDQYGSGEIPRDIDADS</sequence>
<dbReference type="EMBL" id="ML145100">
    <property type="protein sequence ID" value="TBU61125.1"/>
    <property type="molecule type" value="Genomic_DNA"/>
</dbReference>
<dbReference type="Proteomes" id="UP000292957">
    <property type="component" value="Unassembled WGS sequence"/>
</dbReference>
<dbReference type="EMBL" id="ML143399">
    <property type="protein sequence ID" value="TBU31352.1"/>
    <property type="molecule type" value="Genomic_DNA"/>
</dbReference>
<evidence type="ECO:0000256" key="1">
    <source>
        <dbReference type="SAM" id="MobiDB-lite"/>
    </source>
</evidence>
<evidence type="ECO:0000313" key="3">
    <source>
        <dbReference type="EMBL" id="TBU61125.1"/>
    </source>
</evidence>